<evidence type="ECO:0000313" key="3">
    <source>
        <dbReference type="Proteomes" id="UP000193467"/>
    </source>
</evidence>
<proteinExistence type="predicted"/>
<comment type="caution">
    <text evidence="2">The sequence shown here is derived from an EMBL/GenBank/DDBJ whole genome shotgun (WGS) entry which is preliminary data.</text>
</comment>
<dbReference type="AlphaFoldDB" id="A0A1Y2G4N8"/>
<reference evidence="2 3" key="1">
    <citation type="submission" date="2016-07" db="EMBL/GenBank/DDBJ databases">
        <title>Pervasive Adenine N6-methylation of Active Genes in Fungi.</title>
        <authorList>
            <consortium name="DOE Joint Genome Institute"/>
            <person name="Mondo S.J."/>
            <person name="Dannebaum R.O."/>
            <person name="Kuo R.C."/>
            <person name="Labutti K."/>
            <person name="Haridas S."/>
            <person name="Kuo A."/>
            <person name="Salamov A."/>
            <person name="Ahrendt S.R."/>
            <person name="Lipzen A."/>
            <person name="Sullivan W."/>
            <person name="Andreopoulos W.B."/>
            <person name="Clum A."/>
            <person name="Lindquist E."/>
            <person name="Daum C."/>
            <person name="Ramamoorthy G.K."/>
            <person name="Gryganskyi A."/>
            <person name="Culley D."/>
            <person name="Magnuson J.K."/>
            <person name="James T.Y."/>
            <person name="O'Malley M.A."/>
            <person name="Stajich J.E."/>
            <person name="Spatafora J.W."/>
            <person name="Visel A."/>
            <person name="Grigoriev I.V."/>
        </authorList>
    </citation>
    <scope>NUCLEOTIDE SEQUENCE [LARGE SCALE GENOMIC DNA]</scope>
    <source>
        <strain evidence="2 3">62-1032</strain>
    </source>
</reference>
<gene>
    <name evidence="2" type="ORF">BCR35DRAFT_298471</name>
</gene>
<accession>A0A1Y2G4N8</accession>
<dbReference type="InParanoid" id="A0A1Y2G4N8"/>
<sequence>MGVHLLHYLSNPQTPSGEVEGPYHPQVDLFVPSHAVYTVSVDSQVLDRALEAYSYIQKLLQARPPADWLERPLLLLRTQSTRFETLQAGCETWLKRIQQELRLEVELAREPTELELAMKQRQLESWTPAEEDSKSWTSKHVGLLLLRMDKRRRDFFDAWKPLLDRIELLEKEEEEQALQQGTSKLHPPRSTSPLNSPTASHRSTTPPSSTPIVLTASGIAPPSSSPPLGIRNRRKLGDEPTLEEGEVRVWSSARGRI</sequence>
<keyword evidence="3" id="KW-1185">Reference proteome</keyword>
<dbReference type="Proteomes" id="UP000193467">
    <property type="component" value="Unassembled WGS sequence"/>
</dbReference>
<evidence type="ECO:0000313" key="2">
    <source>
        <dbReference type="EMBL" id="ORY92882.1"/>
    </source>
</evidence>
<name>A0A1Y2G4N8_9BASI</name>
<dbReference type="EMBL" id="MCGR01000001">
    <property type="protein sequence ID" value="ORY92882.1"/>
    <property type="molecule type" value="Genomic_DNA"/>
</dbReference>
<feature type="compositionally biased region" description="Low complexity" evidence="1">
    <location>
        <begin position="196"/>
        <end position="211"/>
    </location>
</feature>
<protein>
    <submittedName>
        <fullName evidence="2">Uncharacterized protein</fullName>
    </submittedName>
</protein>
<feature type="region of interest" description="Disordered" evidence="1">
    <location>
        <begin position="174"/>
        <end position="257"/>
    </location>
</feature>
<organism evidence="2 3">
    <name type="scientific">Leucosporidium creatinivorum</name>
    <dbReference type="NCBI Taxonomy" id="106004"/>
    <lineage>
        <taxon>Eukaryota</taxon>
        <taxon>Fungi</taxon>
        <taxon>Dikarya</taxon>
        <taxon>Basidiomycota</taxon>
        <taxon>Pucciniomycotina</taxon>
        <taxon>Microbotryomycetes</taxon>
        <taxon>Leucosporidiales</taxon>
        <taxon>Leucosporidium</taxon>
    </lineage>
</organism>
<evidence type="ECO:0000256" key="1">
    <source>
        <dbReference type="SAM" id="MobiDB-lite"/>
    </source>
</evidence>